<protein>
    <submittedName>
        <fullName evidence="8">Uncharacterized protein</fullName>
    </submittedName>
</protein>
<dbReference type="PANTHER" id="PTHR14409">
    <property type="entry name" value="MANNOSIDASE, BETA A, LYSOSOMAL-LIKE, MANBAL PROTEIN"/>
    <property type="match status" value="1"/>
</dbReference>
<dbReference type="InterPro" id="IPR009621">
    <property type="entry name" value="UPF0239"/>
</dbReference>
<accession>A0A7M5VG99</accession>
<dbReference type="EnsemblMetazoa" id="CLYHEMT011740.1">
    <property type="protein sequence ID" value="CLYHEMP011740.1"/>
    <property type="gene ID" value="CLYHEMG011740"/>
</dbReference>
<evidence type="ECO:0000256" key="6">
    <source>
        <dbReference type="SAM" id="MobiDB-lite"/>
    </source>
</evidence>
<keyword evidence="3 7" id="KW-0812">Transmembrane</keyword>
<dbReference type="Proteomes" id="UP000594262">
    <property type="component" value="Unplaced"/>
</dbReference>
<evidence type="ECO:0000313" key="9">
    <source>
        <dbReference type="Proteomes" id="UP000594262"/>
    </source>
</evidence>
<feature type="region of interest" description="Disordered" evidence="6">
    <location>
        <begin position="78"/>
        <end position="106"/>
    </location>
</feature>
<dbReference type="AlphaFoldDB" id="A0A7M5VG99"/>
<evidence type="ECO:0000256" key="5">
    <source>
        <dbReference type="ARBA" id="ARBA00023136"/>
    </source>
</evidence>
<evidence type="ECO:0000256" key="4">
    <source>
        <dbReference type="ARBA" id="ARBA00022989"/>
    </source>
</evidence>
<dbReference type="OrthoDB" id="10040809at2759"/>
<keyword evidence="5 7" id="KW-0472">Membrane</keyword>
<evidence type="ECO:0000256" key="1">
    <source>
        <dbReference type="ARBA" id="ARBA00004167"/>
    </source>
</evidence>
<feature type="compositionally biased region" description="Basic and acidic residues" evidence="6">
    <location>
        <begin position="97"/>
        <end position="106"/>
    </location>
</feature>
<keyword evidence="4 7" id="KW-1133">Transmembrane helix</keyword>
<evidence type="ECO:0000256" key="3">
    <source>
        <dbReference type="ARBA" id="ARBA00022692"/>
    </source>
</evidence>
<keyword evidence="9" id="KW-1185">Reference proteome</keyword>
<evidence type="ECO:0000256" key="7">
    <source>
        <dbReference type="SAM" id="Phobius"/>
    </source>
</evidence>
<feature type="transmembrane region" description="Helical" evidence="7">
    <location>
        <begin position="43"/>
        <end position="62"/>
    </location>
</feature>
<sequence length="106" mass="12452">FSSIFLRFFAVDFWFSFACNCCKTLNMLTIDEKTTYFDTFMKYGLFFAAIFQLMCILALIFVPTSYLRKMEKEREENVAAGLNNENKSNLPSGKPKKQTEKVRKRK</sequence>
<name>A0A7M5VG99_9CNID</name>
<organism evidence="8 9">
    <name type="scientific">Clytia hemisphaerica</name>
    <dbReference type="NCBI Taxonomy" id="252671"/>
    <lineage>
        <taxon>Eukaryota</taxon>
        <taxon>Metazoa</taxon>
        <taxon>Cnidaria</taxon>
        <taxon>Hydrozoa</taxon>
        <taxon>Hydroidolina</taxon>
        <taxon>Leptothecata</taxon>
        <taxon>Obeliida</taxon>
        <taxon>Clytiidae</taxon>
        <taxon>Clytia</taxon>
    </lineage>
</organism>
<proteinExistence type="inferred from homology"/>
<reference evidence="8" key="1">
    <citation type="submission" date="2021-01" db="UniProtKB">
        <authorList>
            <consortium name="EnsemblMetazoa"/>
        </authorList>
    </citation>
    <scope>IDENTIFICATION</scope>
</reference>
<comment type="similarity">
    <text evidence="2">Belongs to the UPF0239 family.</text>
</comment>
<dbReference type="GO" id="GO:0016020">
    <property type="term" value="C:membrane"/>
    <property type="evidence" value="ECO:0007669"/>
    <property type="project" value="UniProtKB-SubCell"/>
</dbReference>
<comment type="subcellular location">
    <subcellularLocation>
        <location evidence="1">Membrane</location>
        <topology evidence="1">Single-pass membrane protein</topology>
    </subcellularLocation>
</comment>
<evidence type="ECO:0000313" key="8">
    <source>
        <dbReference type="EnsemblMetazoa" id="CLYHEMP011740.1"/>
    </source>
</evidence>
<dbReference type="PANTHER" id="PTHR14409:SF0">
    <property type="entry name" value="PROTEIN MANBAL"/>
    <property type="match status" value="1"/>
</dbReference>
<evidence type="ECO:0000256" key="2">
    <source>
        <dbReference type="ARBA" id="ARBA00006839"/>
    </source>
</evidence>
<dbReference type="Pfam" id="PF06783">
    <property type="entry name" value="UPF0239"/>
    <property type="match status" value="1"/>
</dbReference>